<dbReference type="PIRSF" id="PIRSF002291">
    <property type="entry name" value="AP_complex_beta"/>
    <property type="match status" value="1"/>
</dbReference>
<evidence type="ECO:0000313" key="10">
    <source>
        <dbReference type="Proteomes" id="UP000054251"/>
    </source>
</evidence>
<dbReference type="GO" id="GO:0016192">
    <property type="term" value="P:vesicle-mediated transport"/>
    <property type="evidence" value="ECO:0007669"/>
    <property type="project" value="InterPro"/>
</dbReference>
<dbReference type="GO" id="GO:0030117">
    <property type="term" value="C:membrane coat"/>
    <property type="evidence" value="ECO:0007669"/>
    <property type="project" value="InterPro"/>
</dbReference>
<evidence type="ECO:0000256" key="5">
    <source>
        <dbReference type="ARBA" id="ARBA00023136"/>
    </source>
</evidence>
<dbReference type="Proteomes" id="UP000054251">
    <property type="component" value="Unassembled WGS sequence"/>
</dbReference>
<dbReference type="AlphaFoldDB" id="A0A0V1Q5C4"/>
<dbReference type="Gene3D" id="1.25.10.10">
    <property type="entry name" value="Leucine-rich Repeat Variant"/>
    <property type="match status" value="1"/>
</dbReference>
<dbReference type="Pfam" id="PF01602">
    <property type="entry name" value="Adaptin_N"/>
    <property type="match status" value="1"/>
</dbReference>
<accession>A0A0V1Q5C4</accession>
<dbReference type="InterPro" id="IPR016024">
    <property type="entry name" value="ARM-type_fold"/>
</dbReference>
<dbReference type="InterPro" id="IPR002553">
    <property type="entry name" value="Clathrin/coatomer_adapt-like_N"/>
</dbReference>
<feature type="domain" description="Clathrin/coatomer adaptor adaptin-like N-terminal" evidence="8">
    <location>
        <begin position="16"/>
        <end position="534"/>
    </location>
</feature>
<comment type="subcellular location">
    <subcellularLocation>
        <location evidence="1">Endomembrane system</location>
    </subcellularLocation>
</comment>
<organism evidence="9 10">
    <name type="scientific">Debaryomyces fabryi</name>
    <dbReference type="NCBI Taxonomy" id="58627"/>
    <lineage>
        <taxon>Eukaryota</taxon>
        <taxon>Fungi</taxon>
        <taxon>Dikarya</taxon>
        <taxon>Ascomycota</taxon>
        <taxon>Saccharomycotina</taxon>
        <taxon>Pichiomycetes</taxon>
        <taxon>Debaryomycetaceae</taxon>
        <taxon>Debaryomyces</taxon>
    </lineage>
</organism>
<dbReference type="GO" id="GO:0012505">
    <property type="term" value="C:endomembrane system"/>
    <property type="evidence" value="ECO:0007669"/>
    <property type="project" value="UniProtKB-SubCell"/>
</dbReference>
<reference evidence="9 10" key="1">
    <citation type="submission" date="2015-11" db="EMBL/GenBank/DDBJ databases">
        <title>The genome of Debaryomyces fabryi.</title>
        <authorList>
            <person name="Tafer H."/>
            <person name="Lopandic K."/>
        </authorList>
    </citation>
    <scope>NUCLEOTIDE SEQUENCE [LARGE SCALE GENOMIC DNA]</scope>
    <source>
        <strain evidence="9 10">CBS 789</strain>
    </source>
</reference>
<feature type="region of interest" description="Disordered" evidence="7">
    <location>
        <begin position="606"/>
        <end position="698"/>
    </location>
</feature>
<feature type="compositionally biased region" description="Low complexity" evidence="7">
    <location>
        <begin position="642"/>
        <end position="653"/>
    </location>
</feature>
<sequence>MSDGKLFTKTKSVELRTELERALKKSKPHARIKIVLKKVLANIILNNNEIIKFFPDIISLMKFDDFEIRKMCFHYLVTFSASSPKEAHEALPFLVRFEDDPDPLMKALALKTLSSIPNKDYVNATFNKVIIALHFPDPHVKKAAAFAVSRLFQHDRERAMQLYLIEELNDLLYDSNEAVVANALAALSYITENGKTLALTINKKHSLTLVSYLGKTNEWCQIYILNSLMSYVPQTTEEALDLIESTIPSLQHENSAVILNAIKLIVYFSHYVKNPELVIPTLSKKLGSSLVSLLSKPPETQFLALRNVILLLLGRKELLSFDIEMFFCRYDDPIYIKDTKLEIIYLAANDQNVRVVLRELEEYATEVDVAMSRKAIRAFGNLAVKLTAASDECVDVICDLISNGISYIVQESSIVIKNILRKYPGRYNFAIKELMKHYKVIDEPEAKTAMIWILGQYCEHIDRVELIMGDFISTFKDDPIEVQYAILTAATKLYLKLPEKGESLILKVLKWATEEVDNPDIRDRGFIYWRLLSAEDANGADGEFQANTKKVILNSNPVISTDSDNIDPSILEELELNIGTLASIYLKPILHVFRYAKPKSLPYSPALQSRHQASSPVSANASNENVHVANSAAPSTDYISPRRMSSPSVNHSSRPSRHLPLRRQESDLSSNEDSTPRKSSFAKRLTRQASILTGRKNK</sequence>
<dbReference type="EMBL" id="LMYN01000006">
    <property type="protein sequence ID" value="KSA03713.1"/>
    <property type="molecule type" value="Genomic_DNA"/>
</dbReference>
<evidence type="ECO:0000256" key="1">
    <source>
        <dbReference type="ARBA" id="ARBA00004308"/>
    </source>
</evidence>
<keyword evidence="3 6" id="KW-0813">Transport</keyword>
<dbReference type="OrthoDB" id="10254310at2759"/>
<comment type="similarity">
    <text evidence="2 6">Belongs to the adaptor complexes large subunit family.</text>
</comment>
<comment type="caution">
    <text evidence="9">The sequence shown here is derived from an EMBL/GenBank/DDBJ whole genome shotgun (WGS) entry which is preliminary data.</text>
</comment>
<evidence type="ECO:0000256" key="7">
    <source>
        <dbReference type="SAM" id="MobiDB-lite"/>
    </source>
</evidence>
<dbReference type="InterPro" id="IPR026739">
    <property type="entry name" value="AP_beta"/>
</dbReference>
<evidence type="ECO:0000256" key="4">
    <source>
        <dbReference type="ARBA" id="ARBA00022927"/>
    </source>
</evidence>
<evidence type="ECO:0000256" key="2">
    <source>
        <dbReference type="ARBA" id="ARBA00006613"/>
    </source>
</evidence>
<dbReference type="InterPro" id="IPR011989">
    <property type="entry name" value="ARM-like"/>
</dbReference>
<comment type="function">
    <text evidence="6">Adaptins are components of the adaptor complexes which link clathrin to receptors in coated vesicles. Clathrin-associated protein complexes are believed to interact with the cytoplasmic tails of membrane proteins, leading to their selection and concentration.</text>
</comment>
<keyword evidence="10" id="KW-1185">Reference proteome</keyword>
<dbReference type="SUPFAM" id="SSF48371">
    <property type="entry name" value="ARM repeat"/>
    <property type="match status" value="1"/>
</dbReference>
<proteinExistence type="inferred from homology"/>
<evidence type="ECO:0000256" key="6">
    <source>
        <dbReference type="PIRNR" id="PIRNR002291"/>
    </source>
</evidence>
<dbReference type="GO" id="GO:0030276">
    <property type="term" value="F:clathrin binding"/>
    <property type="evidence" value="ECO:0007669"/>
    <property type="project" value="InterPro"/>
</dbReference>
<gene>
    <name evidence="9" type="ORF">AC631_00525</name>
</gene>
<feature type="compositionally biased region" description="Polar residues" evidence="7">
    <location>
        <begin position="606"/>
        <end position="625"/>
    </location>
</feature>
<evidence type="ECO:0000256" key="3">
    <source>
        <dbReference type="ARBA" id="ARBA00022448"/>
    </source>
</evidence>
<name>A0A0V1Q5C4_9ASCO</name>
<dbReference type="RefSeq" id="XP_015469815.1">
    <property type="nucleotide sequence ID" value="XM_015609355.1"/>
</dbReference>
<dbReference type="GeneID" id="26837534"/>
<protein>
    <recommendedName>
        <fullName evidence="6">AP complex subunit beta</fullName>
    </recommendedName>
</protein>
<keyword evidence="4 6" id="KW-0653">Protein transport</keyword>
<evidence type="ECO:0000259" key="8">
    <source>
        <dbReference type="Pfam" id="PF01602"/>
    </source>
</evidence>
<evidence type="ECO:0000313" key="9">
    <source>
        <dbReference type="EMBL" id="KSA03713.1"/>
    </source>
</evidence>
<dbReference type="GO" id="GO:0006886">
    <property type="term" value="P:intracellular protein transport"/>
    <property type="evidence" value="ECO:0007669"/>
    <property type="project" value="InterPro"/>
</dbReference>
<keyword evidence="5 6" id="KW-0472">Membrane</keyword>
<dbReference type="InterPro" id="IPR016342">
    <property type="entry name" value="AP_complex_bsu_1_2_4"/>
</dbReference>
<dbReference type="PANTHER" id="PTHR11134">
    <property type="entry name" value="ADAPTOR COMPLEX SUBUNIT BETA FAMILY MEMBER"/>
    <property type="match status" value="1"/>
</dbReference>